<evidence type="ECO:0000256" key="4">
    <source>
        <dbReference type="ARBA" id="ARBA00023136"/>
    </source>
</evidence>
<dbReference type="Proteomes" id="UP000038830">
    <property type="component" value="Unassembled WGS sequence"/>
</dbReference>
<dbReference type="GO" id="GO:0005783">
    <property type="term" value="C:endoplasmic reticulum"/>
    <property type="evidence" value="ECO:0007669"/>
    <property type="project" value="InterPro"/>
</dbReference>
<dbReference type="PANTHER" id="PTHR12883:SF0">
    <property type="entry name" value="PAT COMPLEX SUBUNIT CCDC47"/>
    <property type="match status" value="1"/>
</dbReference>
<dbReference type="AlphaFoldDB" id="A0A0H5C6W0"/>
<name>A0A0H5C6W0_CYBJN</name>
<keyword evidence="2 5" id="KW-0812">Transmembrane</keyword>
<protein>
    <submittedName>
        <fullName evidence="6">UPF0674 endoplasmic reticulum membrane protein YNR021W</fullName>
    </submittedName>
</protein>
<keyword evidence="4 5" id="KW-0472">Membrane</keyword>
<evidence type="ECO:0000313" key="7">
    <source>
        <dbReference type="Proteomes" id="UP000038830"/>
    </source>
</evidence>
<comment type="subcellular location">
    <subcellularLocation>
        <location evidence="1">Membrane</location>
        <topology evidence="1">Single-pass membrane protein</topology>
    </subcellularLocation>
</comment>
<dbReference type="GO" id="GO:0032469">
    <property type="term" value="P:endoplasmic reticulum calcium ion homeostasis"/>
    <property type="evidence" value="ECO:0007669"/>
    <property type="project" value="InterPro"/>
</dbReference>
<evidence type="ECO:0000313" key="6">
    <source>
        <dbReference type="EMBL" id="CEP23960.1"/>
    </source>
</evidence>
<dbReference type="EMBL" id="CDQK01000005">
    <property type="protein sequence ID" value="CEP23960.1"/>
    <property type="molecule type" value="Genomic_DNA"/>
</dbReference>
<accession>A0A0H5C6W0</accession>
<evidence type="ECO:0000256" key="1">
    <source>
        <dbReference type="ARBA" id="ARBA00004167"/>
    </source>
</evidence>
<sequence length="303" mass="34053">MTFETDKLLQYINSILSKDELNELGVIGRITTYDWTLELVGLAIIGLIVLVFNFGAQINHYKVTRWLDSVYPVLNENFAQVGVKKGQSTIKDSAQSYTSYATGRVNVKGLVSRFTLIARQNFFLYLAELAMSFFFESIETPSDQVEIVLNFIDAEKLNKFIFAVVNKDGMSKARENNYYLSLTKTTESSKLPLQFVFMSESTELNENLVTPELLAALEKSSGILDYLAVTDLPADKPTTEAEFVSEPKIKLLLSLQTDAKSLAAAKELISEVLNLADRVVKFSLKADQQKKINNMLRLKSLKN</sequence>
<dbReference type="InterPro" id="IPR012879">
    <property type="entry name" value="CCDC47"/>
</dbReference>
<gene>
    <name evidence="6" type="ORF">BN1211_4665</name>
</gene>
<dbReference type="GO" id="GO:0016020">
    <property type="term" value="C:membrane"/>
    <property type="evidence" value="ECO:0007669"/>
    <property type="project" value="UniProtKB-SubCell"/>
</dbReference>
<evidence type="ECO:0000256" key="3">
    <source>
        <dbReference type="ARBA" id="ARBA00022989"/>
    </source>
</evidence>
<evidence type="ECO:0000256" key="2">
    <source>
        <dbReference type="ARBA" id="ARBA00022692"/>
    </source>
</evidence>
<keyword evidence="3 5" id="KW-1133">Transmembrane helix</keyword>
<reference evidence="7" key="1">
    <citation type="journal article" date="2015" name="J. Biotechnol.">
        <title>The structure of the Cyberlindnera jadinii genome and its relation to Candida utilis analyzed by the occurrence of single nucleotide polymorphisms.</title>
        <authorList>
            <person name="Rupp O."/>
            <person name="Brinkrolf K."/>
            <person name="Buerth C."/>
            <person name="Kunigo M."/>
            <person name="Schneider J."/>
            <person name="Jaenicke S."/>
            <person name="Goesmann A."/>
            <person name="Puehler A."/>
            <person name="Jaeger K.-E."/>
            <person name="Ernst J.F."/>
        </authorList>
    </citation>
    <scope>NUCLEOTIDE SEQUENCE [LARGE SCALE GENOMIC DNA]</scope>
    <source>
        <strain evidence="7">ATCC 18201 / CBS 1600 / BCRC 20928 / JCM 3617 / NBRC 0987 / NRRL Y-1542</strain>
    </source>
</reference>
<feature type="transmembrane region" description="Helical" evidence="5">
    <location>
        <begin position="39"/>
        <end position="56"/>
    </location>
</feature>
<organism evidence="6 7">
    <name type="scientific">Cyberlindnera jadinii (strain ATCC 18201 / CBS 1600 / BCRC 20928 / JCM 3617 / NBRC 0987 / NRRL Y-1542)</name>
    <name type="common">Torula yeast</name>
    <name type="synonym">Candida utilis</name>
    <dbReference type="NCBI Taxonomy" id="983966"/>
    <lineage>
        <taxon>Eukaryota</taxon>
        <taxon>Fungi</taxon>
        <taxon>Dikarya</taxon>
        <taxon>Ascomycota</taxon>
        <taxon>Saccharomycotina</taxon>
        <taxon>Saccharomycetes</taxon>
        <taxon>Phaffomycetales</taxon>
        <taxon>Phaffomycetaceae</taxon>
        <taxon>Cyberlindnera</taxon>
    </lineage>
</organism>
<evidence type="ECO:0000256" key="5">
    <source>
        <dbReference type="SAM" id="Phobius"/>
    </source>
</evidence>
<dbReference type="PANTHER" id="PTHR12883">
    <property type="entry name" value="ADIPOCYTE-SPECIFIC PROTEIN 4-RELATED"/>
    <property type="match status" value="1"/>
</dbReference>
<dbReference type="Pfam" id="PF07946">
    <property type="entry name" value="CCDC47"/>
    <property type="match status" value="1"/>
</dbReference>
<dbReference type="GO" id="GO:0005509">
    <property type="term" value="F:calcium ion binding"/>
    <property type="evidence" value="ECO:0007669"/>
    <property type="project" value="InterPro"/>
</dbReference>
<proteinExistence type="predicted"/>